<dbReference type="Gene3D" id="1.10.3470.10">
    <property type="entry name" value="ABC transporter involved in vitamin B12 uptake, BtuC"/>
    <property type="match status" value="1"/>
</dbReference>
<keyword evidence="6 8" id="KW-0472">Membrane</keyword>
<feature type="transmembrane region" description="Helical" evidence="8">
    <location>
        <begin position="23"/>
        <end position="43"/>
    </location>
</feature>
<dbReference type="Proteomes" id="UP000256334">
    <property type="component" value="Unassembled WGS sequence"/>
</dbReference>
<accession>A0A3D9DTV2</accession>
<dbReference type="InterPro" id="IPR001626">
    <property type="entry name" value="ABC_TroCD"/>
</dbReference>
<evidence type="ECO:0000256" key="6">
    <source>
        <dbReference type="ARBA" id="ARBA00023136"/>
    </source>
</evidence>
<evidence type="ECO:0000313" key="10">
    <source>
        <dbReference type="Proteomes" id="UP000256334"/>
    </source>
</evidence>
<keyword evidence="3" id="KW-0410">Iron transport</keyword>
<dbReference type="PANTHER" id="PTHR30477:SF24">
    <property type="entry name" value="IRON TRANSPORT SYSTEM MEMBRANE PROTEIN HI_0359-RELATED"/>
    <property type="match status" value="1"/>
</dbReference>
<evidence type="ECO:0000313" key="9">
    <source>
        <dbReference type="EMBL" id="REC94210.1"/>
    </source>
</evidence>
<dbReference type="GO" id="GO:0010043">
    <property type="term" value="P:response to zinc ion"/>
    <property type="evidence" value="ECO:0007669"/>
    <property type="project" value="TreeGrafter"/>
</dbReference>
<evidence type="ECO:0000256" key="4">
    <source>
        <dbReference type="ARBA" id="ARBA00022692"/>
    </source>
</evidence>
<evidence type="ECO:0000256" key="3">
    <source>
        <dbReference type="ARBA" id="ARBA00022496"/>
    </source>
</evidence>
<comment type="caution">
    <text evidence="9">The sequence shown here is derived from an EMBL/GenBank/DDBJ whole genome shotgun (WGS) entry which is preliminary data.</text>
</comment>
<organism evidence="9 10">
    <name type="scientific">Kushneria indalinina DSM 14324</name>
    <dbReference type="NCBI Taxonomy" id="1122140"/>
    <lineage>
        <taxon>Bacteria</taxon>
        <taxon>Pseudomonadati</taxon>
        <taxon>Pseudomonadota</taxon>
        <taxon>Gammaproteobacteria</taxon>
        <taxon>Oceanospirillales</taxon>
        <taxon>Halomonadaceae</taxon>
        <taxon>Kushneria</taxon>
    </lineage>
</organism>
<keyword evidence="3" id="KW-0406">Ion transport</keyword>
<evidence type="ECO:0000256" key="7">
    <source>
        <dbReference type="RuleBase" id="RU003943"/>
    </source>
</evidence>
<dbReference type="FunFam" id="1.10.3470.10:FF:000003">
    <property type="entry name" value="Iron ABC transporter permease SitD"/>
    <property type="match status" value="1"/>
</dbReference>
<comment type="subcellular location">
    <subcellularLocation>
        <location evidence="7">Cell membrane</location>
        <topology evidence="7">Multi-pass membrane protein</topology>
    </subcellularLocation>
    <subcellularLocation>
        <location evidence="1">Membrane</location>
        <topology evidence="1">Multi-pass membrane protein</topology>
    </subcellularLocation>
</comment>
<dbReference type="GO" id="GO:0006826">
    <property type="term" value="P:iron ion transport"/>
    <property type="evidence" value="ECO:0007669"/>
    <property type="project" value="UniProtKB-KW"/>
</dbReference>
<feature type="transmembrane region" description="Helical" evidence="8">
    <location>
        <begin position="228"/>
        <end position="249"/>
    </location>
</feature>
<reference evidence="9 10" key="1">
    <citation type="submission" date="2018-07" db="EMBL/GenBank/DDBJ databases">
        <title>Genomic Encyclopedia of Type Strains, Phase IV (KMG-IV): sequencing the most valuable type-strain genomes for metagenomic binning, comparative biology and taxonomic classification.</title>
        <authorList>
            <person name="Goeker M."/>
        </authorList>
    </citation>
    <scope>NUCLEOTIDE SEQUENCE [LARGE SCALE GENOMIC DNA]</scope>
    <source>
        <strain evidence="9 10">DSM 14324</strain>
    </source>
</reference>
<keyword evidence="3" id="KW-0408">Iron</keyword>
<keyword evidence="7" id="KW-0813">Transport</keyword>
<dbReference type="GO" id="GO:0071281">
    <property type="term" value="P:cellular response to iron ion"/>
    <property type="evidence" value="ECO:0007669"/>
    <property type="project" value="UniProtKB-ARBA"/>
</dbReference>
<dbReference type="InterPro" id="IPR037294">
    <property type="entry name" value="ABC_BtuC-like"/>
</dbReference>
<dbReference type="PANTHER" id="PTHR30477">
    <property type="entry name" value="ABC-TRANSPORTER METAL-BINDING PROTEIN"/>
    <property type="match status" value="1"/>
</dbReference>
<dbReference type="OrthoDB" id="9804300at2"/>
<dbReference type="AlphaFoldDB" id="A0A3D9DTV2"/>
<dbReference type="RefSeq" id="WP_115854801.1">
    <property type="nucleotide sequence ID" value="NZ_QRDJ01000008.1"/>
</dbReference>
<dbReference type="SUPFAM" id="SSF81345">
    <property type="entry name" value="ABC transporter involved in vitamin B12 uptake, BtuC"/>
    <property type="match status" value="1"/>
</dbReference>
<dbReference type="GO" id="GO:0055085">
    <property type="term" value="P:transmembrane transport"/>
    <property type="evidence" value="ECO:0007669"/>
    <property type="project" value="InterPro"/>
</dbReference>
<dbReference type="GO" id="GO:0043190">
    <property type="term" value="C:ATP-binding cassette (ABC) transporter complex"/>
    <property type="evidence" value="ECO:0007669"/>
    <property type="project" value="InterPro"/>
</dbReference>
<feature type="transmembrane region" description="Helical" evidence="8">
    <location>
        <begin position="63"/>
        <end position="88"/>
    </location>
</feature>
<dbReference type="Pfam" id="PF00950">
    <property type="entry name" value="ABC-3"/>
    <property type="match status" value="1"/>
</dbReference>
<keyword evidence="5 8" id="KW-1133">Transmembrane helix</keyword>
<sequence>MSALDEWLAVLWLPLTLDFMRQALWMGLLVGTVCAVLSCLIVLKGWSLVGDAASHAVVPGIVLAWLAGIPMVIGALVSALCCLLGAGLIERNCRIRPDAVLGIAFTGFLALGMVLVAMVPSDVHFMHILLGNLLGIEASTRYQLIMTGIVVLGAVALKFSDLRLYCFDPQQAQVVGLNTRRLQLLLTILLTLTTVMALQAVGVVLVIAMLVTPGCTAFLLTRRLASMMMVASASTWLSVLSGVMVSFHVDIETGGVIVLIQAFLFLLAFLFAPGRGVVFQKVRVRRAIRADREAAQEQEEVYRRHRV</sequence>
<comment type="similarity">
    <text evidence="2 7">Belongs to the ABC-3 integral membrane protein family.</text>
</comment>
<feature type="transmembrane region" description="Helical" evidence="8">
    <location>
        <begin position="255"/>
        <end position="278"/>
    </location>
</feature>
<protein>
    <submittedName>
        <fullName evidence="9">ABC-type Mn2+/Zn2+ transport system permease subunit</fullName>
    </submittedName>
</protein>
<name>A0A3D9DTV2_9GAMM</name>
<keyword evidence="10" id="KW-1185">Reference proteome</keyword>
<feature type="transmembrane region" description="Helical" evidence="8">
    <location>
        <begin position="181"/>
        <end position="198"/>
    </location>
</feature>
<evidence type="ECO:0000256" key="2">
    <source>
        <dbReference type="ARBA" id="ARBA00008034"/>
    </source>
</evidence>
<feature type="transmembrane region" description="Helical" evidence="8">
    <location>
        <begin position="100"/>
        <end position="120"/>
    </location>
</feature>
<dbReference type="CDD" id="cd06550">
    <property type="entry name" value="TM_ABC_iron-siderophores_like"/>
    <property type="match status" value="1"/>
</dbReference>
<keyword evidence="4 7" id="KW-0812">Transmembrane</keyword>
<dbReference type="EMBL" id="QRDJ01000008">
    <property type="protein sequence ID" value="REC94210.1"/>
    <property type="molecule type" value="Genomic_DNA"/>
</dbReference>
<evidence type="ECO:0000256" key="1">
    <source>
        <dbReference type="ARBA" id="ARBA00004141"/>
    </source>
</evidence>
<proteinExistence type="inferred from homology"/>
<evidence type="ECO:0000256" key="8">
    <source>
        <dbReference type="SAM" id="Phobius"/>
    </source>
</evidence>
<gene>
    <name evidence="9" type="ORF">C8D72_2580</name>
</gene>
<evidence type="ECO:0000256" key="5">
    <source>
        <dbReference type="ARBA" id="ARBA00022989"/>
    </source>
</evidence>